<dbReference type="SUPFAM" id="SSF55874">
    <property type="entry name" value="ATPase domain of HSP90 chaperone/DNA topoisomerase II/histidine kinase"/>
    <property type="match status" value="1"/>
</dbReference>
<keyword evidence="3" id="KW-0597">Phosphoprotein</keyword>
<dbReference type="PANTHER" id="PTHR43047">
    <property type="entry name" value="TWO-COMPONENT HISTIDINE PROTEIN KINASE"/>
    <property type="match status" value="1"/>
</dbReference>
<dbReference type="CDD" id="cd00075">
    <property type="entry name" value="HATPase"/>
    <property type="match status" value="1"/>
</dbReference>
<dbReference type="InterPro" id="IPR004358">
    <property type="entry name" value="Sig_transdc_His_kin-like_C"/>
</dbReference>
<dbReference type="CDD" id="cd00082">
    <property type="entry name" value="HisKA"/>
    <property type="match status" value="1"/>
</dbReference>
<dbReference type="GO" id="GO:0009927">
    <property type="term" value="F:histidine phosphotransfer kinase activity"/>
    <property type="evidence" value="ECO:0007669"/>
    <property type="project" value="TreeGrafter"/>
</dbReference>
<dbReference type="InterPro" id="IPR003661">
    <property type="entry name" value="HisK_dim/P_dom"/>
</dbReference>
<keyword evidence="6" id="KW-0472">Membrane</keyword>
<reference evidence="9" key="1">
    <citation type="submission" date="2017-09" db="EMBL/GenBank/DDBJ databases">
        <title>Depth-based differentiation of microbial function through sediment-hosted aquifers and enrichment of novel symbionts in the deep terrestrial subsurface.</title>
        <authorList>
            <person name="Probst A.J."/>
            <person name="Ladd B."/>
            <person name="Jarett J.K."/>
            <person name="Geller-Mcgrath D.E."/>
            <person name="Sieber C.M.K."/>
            <person name="Emerson J.B."/>
            <person name="Anantharaman K."/>
            <person name="Thomas B.C."/>
            <person name="Malmstrom R."/>
            <person name="Stieglmeier M."/>
            <person name="Klingl A."/>
            <person name="Woyke T."/>
            <person name="Ryan C.M."/>
            <person name="Banfield J.F."/>
        </authorList>
    </citation>
    <scope>NUCLEOTIDE SEQUENCE [LARGE SCALE GENOMIC DNA]</scope>
</reference>
<dbReference type="SMART" id="SM00387">
    <property type="entry name" value="HATPase_c"/>
    <property type="match status" value="1"/>
</dbReference>
<evidence type="ECO:0000313" key="8">
    <source>
        <dbReference type="EMBL" id="PIR90913.1"/>
    </source>
</evidence>
<dbReference type="Gene3D" id="3.30.565.10">
    <property type="entry name" value="Histidine kinase-like ATPase, C-terminal domain"/>
    <property type="match status" value="1"/>
</dbReference>
<dbReference type="InterPro" id="IPR036890">
    <property type="entry name" value="HATPase_C_sf"/>
</dbReference>
<keyword evidence="6" id="KW-0812">Transmembrane</keyword>
<dbReference type="GO" id="GO:0005886">
    <property type="term" value="C:plasma membrane"/>
    <property type="evidence" value="ECO:0007669"/>
    <property type="project" value="TreeGrafter"/>
</dbReference>
<feature type="domain" description="Histidine kinase" evidence="7">
    <location>
        <begin position="156"/>
        <end position="381"/>
    </location>
</feature>
<feature type="non-terminal residue" evidence="8">
    <location>
        <position position="1"/>
    </location>
</feature>
<dbReference type="AlphaFoldDB" id="A0A2H0UVS8"/>
<feature type="transmembrane region" description="Helical" evidence="6">
    <location>
        <begin position="91"/>
        <end position="113"/>
    </location>
</feature>
<evidence type="ECO:0000259" key="7">
    <source>
        <dbReference type="PROSITE" id="PS50109"/>
    </source>
</evidence>
<keyword evidence="6" id="KW-1133">Transmembrane helix</keyword>
<name>A0A2H0UVS8_9BACT</name>
<evidence type="ECO:0000256" key="5">
    <source>
        <dbReference type="ARBA" id="ARBA00022777"/>
    </source>
</evidence>
<dbReference type="Proteomes" id="UP000228906">
    <property type="component" value="Unassembled WGS sequence"/>
</dbReference>
<dbReference type="PRINTS" id="PR00344">
    <property type="entry name" value="BCTRLSENSOR"/>
</dbReference>
<keyword evidence="5" id="KW-0418">Kinase</keyword>
<keyword evidence="4" id="KW-0808">Transferase</keyword>
<dbReference type="Gene3D" id="1.10.287.130">
    <property type="match status" value="1"/>
</dbReference>
<feature type="transmembrane region" description="Helical" evidence="6">
    <location>
        <begin position="38"/>
        <end position="55"/>
    </location>
</feature>
<dbReference type="SMART" id="SM00388">
    <property type="entry name" value="HisKA"/>
    <property type="match status" value="1"/>
</dbReference>
<proteinExistence type="predicted"/>
<evidence type="ECO:0000256" key="4">
    <source>
        <dbReference type="ARBA" id="ARBA00022679"/>
    </source>
</evidence>
<comment type="catalytic activity">
    <reaction evidence="1">
        <text>ATP + protein L-histidine = ADP + protein N-phospho-L-histidine.</text>
        <dbReference type="EC" id="2.7.13.3"/>
    </reaction>
</comment>
<feature type="transmembrane region" description="Helical" evidence="6">
    <location>
        <begin position="67"/>
        <end position="85"/>
    </location>
</feature>
<evidence type="ECO:0000256" key="1">
    <source>
        <dbReference type="ARBA" id="ARBA00000085"/>
    </source>
</evidence>
<comment type="caution">
    <text evidence="8">The sequence shown here is derived from an EMBL/GenBank/DDBJ whole genome shotgun (WGS) entry which is preliminary data.</text>
</comment>
<dbReference type="EMBL" id="PFAV01000068">
    <property type="protein sequence ID" value="PIR90913.1"/>
    <property type="molecule type" value="Genomic_DNA"/>
</dbReference>
<protein>
    <recommendedName>
        <fullName evidence="2">histidine kinase</fullName>
        <ecNumber evidence="2">2.7.13.3</ecNumber>
    </recommendedName>
</protein>
<dbReference type="Pfam" id="PF02518">
    <property type="entry name" value="HATPase_c"/>
    <property type="match status" value="1"/>
</dbReference>
<organism evidence="8 9">
    <name type="scientific">bacterium (Candidatus Gribaldobacteria) CG10_big_fil_rev_8_21_14_0_10_41_12</name>
    <dbReference type="NCBI Taxonomy" id="2014277"/>
    <lineage>
        <taxon>Bacteria</taxon>
        <taxon>Candidatus Gribaldobacteria</taxon>
    </lineage>
</organism>
<evidence type="ECO:0000256" key="6">
    <source>
        <dbReference type="SAM" id="Phobius"/>
    </source>
</evidence>
<evidence type="ECO:0000256" key="3">
    <source>
        <dbReference type="ARBA" id="ARBA00022553"/>
    </source>
</evidence>
<evidence type="ECO:0000313" key="9">
    <source>
        <dbReference type="Proteomes" id="UP000228906"/>
    </source>
</evidence>
<dbReference type="SUPFAM" id="SSF47384">
    <property type="entry name" value="Homodimeric domain of signal transducing histidine kinase"/>
    <property type="match status" value="1"/>
</dbReference>
<feature type="transmembrane region" description="Helical" evidence="6">
    <location>
        <begin position="7"/>
        <end position="26"/>
    </location>
</feature>
<accession>A0A2H0UVS8</accession>
<dbReference type="PANTHER" id="PTHR43047:SF72">
    <property type="entry name" value="OSMOSENSING HISTIDINE PROTEIN KINASE SLN1"/>
    <property type="match status" value="1"/>
</dbReference>
<sequence length="381" mass="42219">GKLQTSFILIGIFFSATISFSTNVIVPFVMKTSAMESYGPLSIIIFILFTAYAIFKHHLFDVRVITAEIFALAICVVLLAKLLLSNGFYDYLINGGMLAVAAVFGLLLVRSVIHEVEQKNKIEAMSVDVKKAYEVEKKAKEELERLDEAKSQFMMATQHHLRTPLTALKGYLSLTLEGDFGPISDVVKEKLGFCFESTNRLIKLVNEFLDISKLQLGRDILDIKETSIVEMLKDIIVEVQPEADKKGIYLTLILPPEPTSLVMADAGKLREALYNLIDNAVKYTEKGGVKVELQFVTKGRNNCAMVIVTDTGIGMTKEEADDVFGRQFERGKEAKKVYALGRGIGLFITASIIRAHKGKIWAESLGAGQGSAFYVELIAKK</sequence>
<dbReference type="InterPro" id="IPR003594">
    <property type="entry name" value="HATPase_dom"/>
</dbReference>
<evidence type="ECO:0000256" key="2">
    <source>
        <dbReference type="ARBA" id="ARBA00012438"/>
    </source>
</evidence>
<dbReference type="InterPro" id="IPR005467">
    <property type="entry name" value="His_kinase_dom"/>
</dbReference>
<dbReference type="PROSITE" id="PS50109">
    <property type="entry name" value="HIS_KIN"/>
    <property type="match status" value="1"/>
</dbReference>
<dbReference type="Pfam" id="PF00512">
    <property type="entry name" value="HisKA"/>
    <property type="match status" value="1"/>
</dbReference>
<dbReference type="EC" id="2.7.13.3" evidence="2"/>
<dbReference type="GO" id="GO:0000155">
    <property type="term" value="F:phosphorelay sensor kinase activity"/>
    <property type="evidence" value="ECO:0007669"/>
    <property type="project" value="InterPro"/>
</dbReference>
<gene>
    <name evidence="8" type="ORF">COU03_03685</name>
</gene>
<dbReference type="InterPro" id="IPR036097">
    <property type="entry name" value="HisK_dim/P_sf"/>
</dbReference>